<feature type="transmembrane region" description="Helical" evidence="2">
    <location>
        <begin position="133"/>
        <end position="153"/>
    </location>
</feature>
<gene>
    <name evidence="3" type="ORF">SAMN05421874_13333</name>
</gene>
<evidence type="ECO:0000313" key="4">
    <source>
        <dbReference type="Proteomes" id="UP000198683"/>
    </source>
</evidence>
<feature type="transmembrane region" description="Helical" evidence="2">
    <location>
        <begin position="193"/>
        <end position="211"/>
    </location>
</feature>
<sequence length="393" mass="40761">MSLSFRGPAPQWELAHPSMNVDPPLWSSWAAVALIVVSTIAGAWLARKNASKIGLWLSVASASMLVTVLTELLPEAWQEAVDTGTPLWAIALAGVFGYSVITYFTRRGCGHRHTGGGKGRRHAPGLHRRVKRAVNAAVFGGVGTASALIVHRMMEGTTLVLALSVVVVAALMVHSASEGLALTAMLELAGKPLAPWLTASCLSPAAGVLLAEILTLPPQSMPILLAVLAGVLLRTAVIGLQMARVDGGLRRRHLLPVAATALSVGALLAAAQVLLSDRTTPFTPASAHTAAHATATPRPTGTPAATPPPAAPTSRSQLREAVAAGQITLHALLSRTDPTTVGTPAGWLLRALPGRSPDAIAQTLQRAGIDSDADIGDLTLRQRNHLLATLATD</sequence>
<feature type="transmembrane region" description="Helical" evidence="2">
    <location>
        <begin position="26"/>
        <end position="46"/>
    </location>
</feature>
<keyword evidence="2" id="KW-0472">Membrane</keyword>
<keyword evidence="2" id="KW-0812">Transmembrane</keyword>
<feature type="transmembrane region" description="Helical" evidence="2">
    <location>
        <begin position="254"/>
        <end position="275"/>
    </location>
</feature>
<organism evidence="3 4">
    <name type="scientific">Nonomuraea maritima</name>
    <dbReference type="NCBI Taxonomy" id="683260"/>
    <lineage>
        <taxon>Bacteria</taxon>
        <taxon>Bacillati</taxon>
        <taxon>Actinomycetota</taxon>
        <taxon>Actinomycetes</taxon>
        <taxon>Streptosporangiales</taxon>
        <taxon>Streptosporangiaceae</taxon>
        <taxon>Nonomuraea</taxon>
    </lineage>
</organism>
<dbReference type="Proteomes" id="UP000198683">
    <property type="component" value="Unassembled WGS sequence"/>
</dbReference>
<dbReference type="Gene3D" id="1.10.8.50">
    <property type="match status" value="1"/>
</dbReference>
<protein>
    <submittedName>
        <fullName evidence="3">Zinc transporter ZupT</fullName>
    </submittedName>
</protein>
<feature type="transmembrane region" description="Helical" evidence="2">
    <location>
        <begin position="159"/>
        <end position="181"/>
    </location>
</feature>
<dbReference type="RefSeq" id="WP_245740827.1">
    <property type="nucleotide sequence ID" value="NZ_FNFB01000033.1"/>
</dbReference>
<evidence type="ECO:0000256" key="1">
    <source>
        <dbReference type="SAM" id="MobiDB-lite"/>
    </source>
</evidence>
<feature type="transmembrane region" description="Helical" evidence="2">
    <location>
        <begin position="53"/>
        <end position="73"/>
    </location>
</feature>
<keyword evidence="2" id="KW-1133">Transmembrane helix</keyword>
<evidence type="ECO:0000313" key="3">
    <source>
        <dbReference type="EMBL" id="SDL93721.1"/>
    </source>
</evidence>
<dbReference type="STRING" id="683260.SAMN05421874_13333"/>
<name>A0A1G9P5E6_9ACTN</name>
<feature type="transmembrane region" description="Helical" evidence="2">
    <location>
        <begin position="85"/>
        <end position="104"/>
    </location>
</feature>
<feature type="transmembrane region" description="Helical" evidence="2">
    <location>
        <begin position="223"/>
        <end position="242"/>
    </location>
</feature>
<dbReference type="EMBL" id="FNFB01000033">
    <property type="protein sequence ID" value="SDL93721.1"/>
    <property type="molecule type" value="Genomic_DNA"/>
</dbReference>
<accession>A0A1G9P5E6</accession>
<evidence type="ECO:0000256" key="2">
    <source>
        <dbReference type="SAM" id="Phobius"/>
    </source>
</evidence>
<dbReference type="AlphaFoldDB" id="A0A1G9P5E6"/>
<keyword evidence="4" id="KW-1185">Reference proteome</keyword>
<feature type="compositionally biased region" description="Low complexity" evidence="1">
    <location>
        <begin position="284"/>
        <end position="304"/>
    </location>
</feature>
<reference evidence="3 4" key="1">
    <citation type="submission" date="2016-10" db="EMBL/GenBank/DDBJ databases">
        <authorList>
            <person name="de Groot N.N."/>
        </authorList>
    </citation>
    <scope>NUCLEOTIDE SEQUENCE [LARGE SCALE GENOMIC DNA]</scope>
    <source>
        <strain evidence="3 4">CGMCC 4.5681</strain>
    </source>
</reference>
<proteinExistence type="predicted"/>
<feature type="region of interest" description="Disordered" evidence="1">
    <location>
        <begin position="284"/>
        <end position="315"/>
    </location>
</feature>